<comment type="caution">
    <text evidence="2">The sequence shown here is derived from an EMBL/GenBank/DDBJ whole genome shotgun (WGS) entry which is preliminary data.</text>
</comment>
<evidence type="ECO:0000313" key="2">
    <source>
        <dbReference type="EMBL" id="MBD7962400.1"/>
    </source>
</evidence>
<evidence type="ECO:0008006" key="4">
    <source>
        <dbReference type="Google" id="ProtNLM"/>
    </source>
</evidence>
<gene>
    <name evidence="2" type="ORF">H9646_18190</name>
</gene>
<evidence type="ECO:0000313" key="3">
    <source>
        <dbReference type="Proteomes" id="UP000634919"/>
    </source>
</evidence>
<dbReference type="RefSeq" id="WP_191724826.1">
    <property type="nucleotide sequence ID" value="NZ_JACSQK010000013.1"/>
</dbReference>
<proteinExistence type="predicted"/>
<accession>A0ABR8SG38</accession>
<dbReference type="EMBL" id="JACSQK010000013">
    <property type="protein sequence ID" value="MBD7962400.1"/>
    <property type="molecule type" value="Genomic_DNA"/>
</dbReference>
<keyword evidence="3" id="KW-1185">Reference proteome</keyword>
<evidence type="ECO:0000256" key="1">
    <source>
        <dbReference type="SAM" id="MobiDB-lite"/>
    </source>
</evidence>
<feature type="region of interest" description="Disordered" evidence="1">
    <location>
        <begin position="1"/>
        <end position="27"/>
    </location>
</feature>
<name>A0ABR8SG38_9BURK</name>
<reference evidence="2 3" key="1">
    <citation type="submission" date="2020-08" db="EMBL/GenBank/DDBJ databases">
        <title>A Genomic Blueprint of the Chicken Gut Microbiome.</title>
        <authorList>
            <person name="Gilroy R."/>
            <person name="Ravi A."/>
            <person name="Getino M."/>
            <person name="Pursley I."/>
            <person name="Horton D.L."/>
            <person name="Alikhan N.-F."/>
            <person name="Baker D."/>
            <person name="Gharbi K."/>
            <person name="Hall N."/>
            <person name="Watson M."/>
            <person name="Adriaenssens E.M."/>
            <person name="Foster-Nyarko E."/>
            <person name="Jarju S."/>
            <person name="Secka A."/>
            <person name="Antonio M."/>
            <person name="Oren A."/>
            <person name="Chaudhuri R."/>
            <person name="La Ragione R.M."/>
            <person name="Hildebrand F."/>
            <person name="Pallen M.J."/>
        </authorList>
    </citation>
    <scope>NUCLEOTIDE SEQUENCE [LARGE SCALE GENOMIC DNA]</scope>
    <source>
        <strain evidence="2 3">Sa2CVA6</strain>
    </source>
</reference>
<organism evidence="2 3">
    <name type="scientific">Comamonas avium</name>
    <dbReference type="NCBI Taxonomy" id="2762231"/>
    <lineage>
        <taxon>Bacteria</taxon>
        <taxon>Pseudomonadati</taxon>
        <taxon>Pseudomonadota</taxon>
        <taxon>Betaproteobacteria</taxon>
        <taxon>Burkholderiales</taxon>
        <taxon>Comamonadaceae</taxon>
        <taxon>Comamonas</taxon>
    </lineage>
</organism>
<protein>
    <recommendedName>
        <fullName evidence="4">DUF3077 domain-containing protein</fullName>
    </recommendedName>
</protein>
<dbReference type="Proteomes" id="UP000634919">
    <property type="component" value="Unassembled WGS sequence"/>
</dbReference>
<sequence length="93" mass="9707">MATISPAHVAVQPYAPTSGHPSPVHPIQLHADAHNALTMALHYLRQPTANVPGAARKTVQALAALRALFVLNASDAAHTAAQAQQVLREAGHV</sequence>